<evidence type="ECO:0000313" key="2">
    <source>
        <dbReference type="EMBL" id="ABE62180.1"/>
    </source>
</evidence>
<dbReference type="EMBL" id="CP000319">
    <property type="protein sequence ID" value="ABE62180.1"/>
    <property type="molecule type" value="Genomic_DNA"/>
</dbReference>
<dbReference type="STRING" id="323097.Nham_1356"/>
<organism evidence="2 3">
    <name type="scientific">Nitrobacter hamburgensis (strain DSM 10229 / NCIMB 13809 / X14)</name>
    <dbReference type="NCBI Taxonomy" id="323097"/>
    <lineage>
        <taxon>Bacteria</taxon>
        <taxon>Pseudomonadati</taxon>
        <taxon>Pseudomonadota</taxon>
        <taxon>Alphaproteobacteria</taxon>
        <taxon>Hyphomicrobiales</taxon>
        <taxon>Nitrobacteraceae</taxon>
        <taxon>Nitrobacter</taxon>
    </lineage>
</organism>
<accession>Q1QNL7</accession>
<evidence type="ECO:0000313" key="3">
    <source>
        <dbReference type="Proteomes" id="UP000001953"/>
    </source>
</evidence>
<dbReference type="Proteomes" id="UP000001953">
    <property type="component" value="Chromosome"/>
</dbReference>
<feature type="region of interest" description="Disordered" evidence="1">
    <location>
        <begin position="1"/>
        <end position="26"/>
    </location>
</feature>
<reference evidence="2 3" key="1">
    <citation type="submission" date="2006-03" db="EMBL/GenBank/DDBJ databases">
        <title>Complete sequence of chromosome of Nitrobacter hamburgensis X14.</title>
        <authorList>
            <consortium name="US DOE Joint Genome Institute"/>
            <person name="Copeland A."/>
            <person name="Lucas S."/>
            <person name="Lapidus A."/>
            <person name="Barry K."/>
            <person name="Detter J.C."/>
            <person name="Glavina del Rio T."/>
            <person name="Hammon N."/>
            <person name="Israni S."/>
            <person name="Dalin E."/>
            <person name="Tice H."/>
            <person name="Pitluck S."/>
            <person name="Chain P."/>
            <person name="Malfatti S."/>
            <person name="Shin M."/>
            <person name="Vergez L."/>
            <person name="Schmutz J."/>
            <person name="Larimer F."/>
            <person name="Land M."/>
            <person name="Hauser L."/>
            <person name="Kyrpides N."/>
            <person name="Ivanova N."/>
            <person name="Ward B."/>
            <person name="Arp D."/>
            <person name="Klotz M."/>
            <person name="Stein L."/>
            <person name="O'Mullan G."/>
            <person name="Starkenburg S."/>
            <person name="Sayavedra L."/>
            <person name="Poret-Peterson A.T."/>
            <person name="Gentry M.E."/>
            <person name="Bruce D."/>
            <person name="Richardson P."/>
        </authorList>
    </citation>
    <scope>NUCLEOTIDE SEQUENCE [LARGE SCALE GENOMIC DNA]</scope>
    <source>
        <strain evidence="3">DSM 10229 / NCIMB 13809 / X14</strain>
    </source>
</reference>
<evidence type="ECO:0000256" key="1">
    <source>
        <dbReference type="SAM" id="MobiDB-lite"/>
    </source>
</evidence>
<name>Q1QNL7_NITHX</name>
<dbReference type="HOGENOM" id="CLU_201921_0_0_5"/>
<dbReference type="InterPro" id="IPR013321">
    <property type="entry name" value="Arc_rbn_hlx_hlx"/>
</dbReference>
<proteinExistence type="predicted"/>
<protein>
    <submittedName>
        <fullName evidence="2">Uncharacterized protein</fullName>
    </submittedName>
</protein>
<gene>
    <name evidence="2" type="ordered locus">Nham_1356</name>
</gene>
<sequence length="65" mass="7443">MADAKPSPRRGRKPPQGDKRQFLTTMDPDVIRAIKQKALDLDRTASDVMEEAAKQWLERHRAGKK</sequence>
<dbReference type="KEGG" id="nha:Nham_1356"/>
<keyword evidence="3" id="KW-1185">Reference proteome</keyword>
<dbReference type="Gene3D" id="1.10.1220.10">
    <property type="entry name" value="Met repressor-like"/>
    <property type="match status" value="1"/>
</dbReference>
<dbReference type="GO" id="GO:0006355">
    <property type="term" value="P:regulation of DNA-templated transcription"/>
    <property type="evidence" value="ECO:0007669"/>
    <property type="project" value="InterPro"/>
</dbReference>
<dbReference type="OrthoDB" id="8254960at2"/>
<dbReference type="AlphaFoldDB" id="Q1QNL7"/>